<dbReference type="PANTHER" id="PTHR30136">
    <property type="entry name" value="HELIX-TURN-HELIX TRANSCRIPTIONAL REGULATOR, ICLR FAMILY"/>
    <property type="match status" value="1"/>
</dbReference>
<reference evidence="2 3" key="1">
    <citation type="journal article" date="2012" name="J. Bacteriol.">
        <title>Genome sequence of the soybean symbiont Sinorhizobium fredii HH103.</title>
        <authorList>
            <person name="Weidner S."/>
            <person name="Becker A."/>
            <person name="Bonilla I."/>
            <person name="Jaenicke S."/>
            <person name="Lloret J."/>
            <person name="Margaret I."/>
            <person name="Puhler A."/>
            <person name="Ruiz-Sainz J.E."/>
            <person name="Schneiker-Bekel S."/>
            <person name="Szczepanowski R."/>
            <person name="Vinardell J.M."/>
            <person name="Zehner S."/>
            <person name="Gottfert M."/>
        </authorList>
    </citation>
    <scope>NUCLEOTIDE SEQUENCE [LARGE SCALE GENOMIC DNA]</scope>
    <source>
        <strain evidence="2 3">HH103</strain>
        <plasmid evidence="3">pSfHH103e</plasmid>
    </source>
</reference>
<evidence type="ECO:0000313" key="2">
    <source>
        <dbReference type="EMBL" id="CCF00973.1"/>
    </source>
</evidence>
<dbReference type="PATRIC" id="fig|380.5.peg.6057"/>
<dbReference type="PROSITE" id="PS51078">
    <property type="entry name" value="ICLR_ED"/>
    <property type="match status" value="1"/>
</dbReference>
<dbReference type="InterPro" id="IPR014757">
    <property type="entry name" value="Tscrpt_reg_IclR_C"/>
</dbReference>
<dbReference type="Pfam" id="PF01614">
    <property type="entry name" value="IclR_C"/>
    <property type="match status" value="1"/>
</dbReference>
<dbReference type="EMBL" id="HE616899">
    <property type="protein sequence ID" value="CCF00973.1"/>
    <property type="molecule type" value="Genomic_DNA"/>
</dbReference>
<dbReference type="GO" id="GO:0045892">
    <property type="term" value="P:negative regulation of DNA-templated transcription"/>
    <property type="evidence" value="ECO:0007669"/>
    <property type="project" value="TreeGrafter"/>
</dbReference>
<dbReference type="SUPFAM" id="SSF55781">
    <property type="entry name" value="GAF domain-like"/>
    <property type="match status" value="1"/>
</dbReference>
<keyword evidence="2" id="KW-0614">Plasmid</keyword>
<feature type="domain" description="IclR-ED" evidence="1">
    <location>
        <begin position="1"/>
        <end position="123"/>
    </location>
</feature>
<dbReference type="InterPro" id="IPR050707">
    <property type="entry name" value="HTH_MetabolicPath_Reg"/>
</dbReference>
<name>G9AIU1_SINF1</name>
<dbReference type="InterPro" id="IPR029016">
    <property type="entry name" value="GAF-like_dom_sf"/>
</dbReference>
<proteinExistence type="predicted"/>
<dbReference type="PANTHER" id="PTHR30136:SF35">
    <property type="entry name" value="HTH-TYPE TRANSCRIPTIONAL REGULATOR RV1719"/>
    <property type="match status" value="1"/>
</dbReference>
<protein>
    <recommendedName>
        <fullName evidence="1">IclR-ED domain-containing protein</fullName>
    </recommendedName>
</protein>
<evidence type="ECO:0000313" key="3">
    <source>
        <dbReference type="Proteomes" id="UP000007735"/>
    </source>
</evidence>
<dbReference type="GO" id="GO:0003700">
    <property type="term" value="F:DNA-binding transcription factor activity"/>
    <property type="evidence" value="ECO:0007669"/>
    <property type="project" value="TreeGrafter"/>
</dbReference>
<geneLocation type="plasmid" evidence="2 3">
    <name>pSfHH103e</name>
</geneLocation>
<sequence length="125" mass="13452">MGMRLPACCTASGRALLAAMTDEEVKTLYPDEKLPQVTKASTETRTELLAILAEARRKGYAVEKGGTRPHMHSYGARVINSQGRSTAGVAVMLYEGDATPDVESKVVTAVQELANRLSRFGQILA</sequence>
<dbReference type="Gene3D" id="3.30.450.40">
    <property type="match status" value="1"/>
</dbReference>
<evidence type="ECO:0000259" key="1">
    <source>
        <dbReference type="PROSITE" id="PS51078"/>
    </source>
</evidence>
<dbReference type="Proteomes" id="UP000007735">
    <property type="component" value="Plasmid pSfHH103e"/>
</dbReference>
<dbReference type="GO" id="GO:0003677">
    <property type="term" value="F:DNA binding"/>
    <property type="evidence" value="ECO:0007669"/>
    <property type="project" value="TreeGrafter"/>
</dbReference>
<gene>
    <name evidence="2" type="primary">pcaR</name>
    <name evidence="2" type="ordered locus">SFHH103_06514</name>
</gene>
<dbReference type="KEGG" id="sfh:SFHH103_06514"/>
<dbReference type="AlphaFoldDB" id="G9AIU1"/>
<accession>G9AIU1</accession>
<dbReference type="HOGENOM" id="CLU_1990867_0_0_5"/>
<organism evidence="2 3">
    <name type="scientific">Sinorhizobium fredii (strain HH103)</name>
    <dbReference type="NCBI Taxonomy" id="1117943"/>
    <lineage>
        <taxon>Bacteria</taxon>
        <taxon>Pseudomonadati</taxon>
        <taxon>Pseudomonadota</taxon>
        <taxon>Alphaproteobacteria</taxon>
        <taxon>Hyphomicrobiales</taxon>
        <taxon>Rhizobiaceae</taxon>
        <taxon>Sinorhizobium/Ensifer group</taxon>
        <taxon>Sinorhizobium</taxon>
    </lineage>
</organism>